<evidence type="ECO:0000313" key="2">
    <source>
        <dbReference type="EMBL" id="GCB68792.1"/>
    </source>
</evidence>
<keyword evidence="3" id="KW-1185">Reference proteome</keyword>
<evidence type="ECO:0000313" key="3">
    <source>
        <dbReference type="Proteomes" id="UP000288216"/>
    </source>
</evidence>
<dbReference type="AlphaFoldDB" id="A0A401P6N0"/>
<dbReference type="OMA" id="WIGRCAS"/>
<dbReference type="Proteomes" id="UP000288216">
    <property type="component" value="Unassembled WGS sequence"/>
</dbReference>
<organism evidence="2 3">
    <name type="scientific">Scyliorhinus torazame</name>
    <name type="common">Cloudy catshark</name>
    <name type="synonym">Catulus torazame</name>
    <dbReference type="NCBI Taxonomy" id="75743"/>
    <lineage>
        <taxon>Eukaryota</taxon>
        <taxon>Metazoa</taxon>
        <taxon>Chordata</taxon>
        <taxon>Craniata</taxon>
        <taxon>Vertebrata</taxon>
        <taxon>Chondrichthyes</taxon>
        <taxon>Elasmobranchii</taxon>
        <taxon>Galeomorphii</taxon>
        <taxon>Galeoidea</taxon>
        <taxon>Carcharhiniformes</taxon>
        <taxon>Scyliorhinidae</taxon>
        <taxon>Scyliorhinus</taxon>
    </lineage>
</organism>
<dbReference type="STRING" id="75743.A0A401P6N0"/>
<dbReference type="EMBL" id="BFAA01000195">
    <property type="protein sequence ID" value="GCB68792.1"/>
    <property type="molecule type" value="Genomic_DNA"/>
</dbReference>
<sequence>MALLRAALGRCACAFWLAVAFDAVGLTVLLLGVFVNVFFYDFLIYAGSIVIFMSLVWWIFWYTGNIEVPQDELEDDVGLKKDTNRLGLFRRWSSRISQTFRRSSGRTSVRQLDSLSVKESTFSFPPPSAAHVKTLSEDVSAEVHFNQAQGTADTAT</sequence>
<evidence type="ECO:0000256" key="1">
    <source>
        <dbReference type="SAM" id="Phobius"/>
    </source>
</evidence>
<keyword evidence="1" id="KW-1133">Transmembrane helix</keyword>
<keyword evidence="1" id="KW-0472">Membrane</keyword>
<feature type="transmembrane region" description="Helical" evidence="1">
    <location>
        <begin position="12"/>
        <end position="36"/>
    </location>
</feature>
<dbReference type="OrthoDB" id="9047238at2759"/>
<name>A0A401P6N0_SCYTO</name>
<protein>
    <recommendedName>
        <fullName evidence="4">Transmembrane protein 238</fullName>
    </recommendedName>
</protein>
<comment type="caution">
    <text evidence="2">The sequence shown here is derived from an EMBL/GenBank/DDBJ whole genome shotgun (WGS) entry which is preliminary data.</text>
</comment>
<keyword evidence="1" id="KW-0812">Transmembrane</keyword>
<gene>
    <name evidence="2" type="ORF">scyTo_0000946</name>
</gene>
<evidence type="ECO:0008006" key="4">
    <source>
        <dbReference type="Google" id="ProtNLM"/>
    </source>
</evidence>
<dbReference type="PANTHER" id="PTHR28613:SF9">
    <property type="entry name" value="TRANSMEMBRANE PROTEIN 238"/>
    <property type="match status" value="1"/>
</dbReference>
<reference evidence="2 3" key="1">
    <citation type="journal article" date="2018" name="Nat. Ecol. Evol.">
        <title>Shark genomes provide insights into elasmobranch evolution and the origin of vertebrates.</title>
        <authorList>
            <person name="Hara Y"/>
            <person name="Yamaguchi K"/>
            <person name="Onimaru K"/>
            <person name="Kadota M"/>
            <person name="Koyanagi M"/>
            <person name="Keeley SD"/>
            <person name="Tatsumi K"/>
            <person name="Tanaka K"/>
            <person name="Motone F"/>
            <person name="Kageyama Y"/>
            <person name="Nozu R"/>
            <person name="Adachi N"/>
            <person name="Nishimura O"/>
            <person name="Nakagawa R"/>
            <person name="Tanegashima C"/>
            <person name="Kiyatake I"/>
            <person name="Matsumoto R"/>
            <person name="Murakumo K"/>
            <person name="Nishida K"/>
            <person name="Terakita A"/>
            <person name="Kuratani S"/>
            <person name="Sato K"/>
            <person name="Hyodo S Kuraku.S."/>
        </authorList>
    </citation>
    <scope>NUCLEOTIDE SEQUENCE [LARGE SCALE GENOMIC DNA]</scope>
</reference>
<proteinExistence type="predicted"/>
<dbReference type="PANTHER" id="PTHR28613">
    <property type="entry name" value="SI:CH211-232M10.4-RELATED"/>
    <property type="match status" value="1"/>
</dbReference>
<feature type="transmembrane region" description="Helical" evidence="1">
    <location>
        <begin position="42"/>
        <end position="61"/>
    </location>
</feature>
<dbReference type="InterPro" id="IPR029365">
    <property type="entry name" value="TMEM238"/>
</dbReference>
<dbReference type="Pfam" id="PF15125">
    <property type="entry name" value="TMEM238"/>
    <property type="match status" value="1"/>
</dbReference>
<accession>A0A401P6N0</accession>